<dbReference type="AlphaFoldDB" id="J0WYA7"/>
<keyword evidence="7 10" id="KW-0496">Mitochondrion</keyword>
<comment type="function">
    <text evidence="9">Required for the maintenance of the structure of the mitochondrial inner membrane. Involved in mitochondrial morphology. Causes growth arrest when highly overexpressed.</text>
</comment>
<dbReference type="EMBL" id="JH687798">
    <property type="protein sequence ID" value="EJD40899.1"/>
    <property type="molecule type" value="Genomic_DNA"/>
</dbReference>
<dbReference type="Pfam" id="PF05546">
    <property type="entry name" value="She9_MDM33"/>
    <property type="match status" value="1"/>
</dbReference>
<proteinExistence type="inferred from homology"/>
<reference evidence="12" key="1">
    <citation type="journal article" date="2012" name="Science">
        <title>The Paleozoic origin of enzymatic lignin decomposition reconstructed from 31 fungal genomes.</title>
        <authorList>
            <person name="Floudas D."/>
            <person name="Binder M."/>
            <person name="Riley R."/>
            <person name="Barry K."/>
            <person name="Blanchette R.A."/>
            <person name="Henrissat B."/>
            <person name="Martinez A.T."/>
            <person name="Otillar R."/>
            <person name="Spatafora J.W."/>
            <person name="Yadav J.S."/>
            <person name="Aerts A."/>
            <person name="Benoit I."/>
            <person name="Boyd A."/>
            <person name="Carlson A."/>
            <person name="Copeland A."/>
            <person name="Coutinho P.M."/>
            <person name="de Vries R.P."/>
            <person name="Ferreira P."/>
            <person name="Findley K."/>
            <person name="Foster B."/>
            <person name="Gaskell J."/>
            <person name="Glotzer D."/>
            <person name="Gorecki P."/>
            <person name="Heitman J."/>
            <person name="Hesse C."/>
            <person name="Hori C."/>
            <person name="Igarashi K."/>
            <person name="Jurgens J.A."/>
            <person name="Kallen N."/>
            <person name="Kersten P."/>
            <person name="Kohler A."/>
            <person name="Kuees U."/>
            <person name="Kumar T.K.A."/>
            <person name="Kuo A."/>
            <person name="LaButti K."/>
            <person name="Larrondo L.F."/>
            <person name="Lindquist E."/>
            <person name="Ling A."/>
            <person name="Lombard V."/>
            <person name="Lucas S."/>
            <person name="Lundell T."/>
            <person name="Martin R."/>
            <person name="McLaughlin D.J."/>
            <person name="Morgenstern I."/>
            <person name="Morin E."/>
            <person name="Murat C."/>
            <person name="Nagy L.G."/>
            <person name="Nolan M."/>
            <person name="Ohm R.A."/>
            <person name="Patyshakuliyeva A."/>
            <person name="Rokas A."/>
            <person name="Ruiz-Duenas F.J."/>
            <person name="Sabat G."/>
            <person name="Salamov A."/>
            <person name="Samejima M."/>
            <person name="Schmutz J."/>
            <person name="Slot J.C."/>
            <person name="St John F."/>
            <person name="Stenlid J."/>
            <person name="Sun H."/>
            <person name="Sun S."/>
            <person name="Syed K."/>
            <person name="Tsang A."/>
            <person name="Wiebenga A."/>
            <person name="Young D."/>
            <person name="Pisabarro A."/>
            <person name="Eastwood D.C."/>
            <person name="Martin F."/>
            <person name="Cullen D."/>
            <person name="Grigoriev I.V."/>
            <person name="Hibbett D.S."/>
        </authorList>
    </citation>
    <scope>NUCLEOTIDE SEQUENCE [LARGE SCALE GENOMIC DNA]</scope>
    <source>
        <strain evidence="12">TFB10046</strain>
    </source>
</reference>
<dbReference type="InterPro" id="IPR008839">
    <property type="entry name" value="MDM33_fungi"/>
</dbReference>
<keyword evidence="4 10" id="KW-0809">Transit peptide</keyword>
<organism evidence="11 12">
    <name type="scientific">Auricularia subglabra (strain TFB-10046 / SS5)</name>
    <name type="common">White-rot fungus</name>
    <name type="synonym">Auricularia delicata (strain TFB10046)</name>
    <dbReference type="NCBI Taxonomy" id="717982"/>
    <lineage>
        <taxon>Eukaryota</taxon>
        <taxon>Fungi</taxon>
        <taxon>Dikarya</taxon>
        <taxon>Basidiomycota</taxon>
        <taxon>Agaricomycotina</taxon>
        <taxon>Agaricomycetes</taxon>
        <taxon>Auriculariales</taxon>
        <taxon>Auriculariaceae</taxon>
        <taxon>Auricularia</taxon>
    </lineage>
</organism>
<evidence type="ECO:0000256" key="1">
    <source>
        <dbReference type="ARBA" id="ARBA00007472"/>
    </source>
</evidence>
<name>J0WYA7_AURST</name>
<dbReference type="eggNOG" id="ENOG502QQ1E">
    <property type="taxonomic scope" value="Eukaryota"/>
</dbReference>
<keyword evidence="5 10" id="KW-1133">Transmembrane helix</keyword>
<dbReference type="OrthoDB" id="5595506at2759"/>
<dbReference type="GO" id="GO:0007007">
    <property type="term" value="P:inner mitochondrial membrane organization"/>
    <property type="evidence" value="ECO:0007669"/>
    <property type="project" value="TreeGrafter"/>
</dbReference>
<evidence type="ECO:0000256" key="8">
    <source>
        <dbReference type="ARBA" id="ARBA00023136"/>
    </source>
</evidence>
<keyword evidence="12" id="KW-1185">Reference proteome</keyword>
<evidence type="ECO:0000313" key="12">
    <source>
        <dbReference type="Proteomes" id="UP000006514"/>
    </source>
</evidence>
<feature type="transmembrane region" description="Helical" evidence="10">
    <location>
        <begin position="249"/>
        <end position="271"/>
    </location>
</feature>
<dbReference type="PANTHER" id="PTHR31961">
    <property type="entry name" value="SENSITIVE TO HIGH EXPRESSION PROTEIN 9, MITOCHONDRIAL"/>
    <property type="match status" value="1"/>
</dbReference>
<evidence type="ECO:0000256" key="2">
    <source>
        <dbReference type="ARBA" id="ARBA00022692"/>
    </source>
</evidence>
<comment type="subcellular location">
    <subcellularLocation>
        <location evidence="10">Mitochondrion inner membrane</location>
        <topology evidence="10">Multi-pass membrane protein</topology>
    </subcellularLocation>
</comment>
<dbReference type="FunCoup" id="J0WYA7">
    <property type="interactions" value="4"/>
</dbReference>
<gene>
    <name evidence="11" type="ORF">AURDEDRAFT_69547</name>
</gene>
<keyword evidence="3 10" id="KW-0999">Mitochondrion inner membrane</keyword>
<comment type="similarity">
    <text evidence="1 10">Belongs to the SHE9 family.</text>
</comment>
<dbReference type="OMA" id="GRYHEEQ"/>
<dbReference type="Proteomes" id="UP000006514">
    <property type="component" value="Unassembled WGS sequence"/>
</dbReference>
<protein>
    <recommendedName>
        <fullName evidence="10">Sensitive to high expression protein 9, mitochondrial</fullName>
    </recommendedName>
</protein>
<evidence type="ECO:0000256" key="3">
    <source>
        <dbReference type="ARBA" id="ARBA00022792"/>
    </source>
</evidence>
<evidence type="ECO:0000256" key="5">
    <source>
        <dbReference type="ARBA" id="ARBA00022989"/>
    </source>
</evidence>
<dbReference type="PANTHER" id="PTHR31961:SF3">
    <property type="entry name" value="SENSITIVE TO HIGH EXPRESSION PROTEIN 9, MITOCHONDRIAL"/>
    <property type="match status" value="1"/>
</dbReference>
<dbReference type="KEGG" id="adl:AURDEDRAFT_69547"/>
<evidence type="ECO:0000313" key="11">
    <source>
        <dbReference type="EMBL" id="EJD40899.1"/>
    </source>
</evidence>
<sequence>MRREVLQSQVGGFVSSANSNFAQMGLVLNRMSGYDEIQGLKQTARISQARQAARDAKAAYDKAAAARVASQREVNDLLQRKTSWSEADVSRFTALVRADHQLEQEEARAKDNVVRAEDGVEHALSALTQSILARYHEEQVWSDKIRRLSTYGQLGAMALNVLVFVTAIVWVEPWKRKRLGETFERRVEALEKEHAAQLQENMGAVRAGLEAQAQLLETLKVPDVQAAPTLVAETPEKALDDEQRRRLEALAVSALGGAVGAGLVTLIIQLVSR</sequence>
<keyword evidence="8 10" id="KW-0472">Membrane</keyword>
<accession>J0WYA7</accession>
<evidence type="ECO:0000256" key="6">
    <source>
        <dbReference type="ARBA" id="ARBA00023054"/>
    </source>
</evidence>
<evidence type="ECO:0000256" key="4">
    <source>
        <dbReference type="ARBA" id="ARBA00022946"/>
    </source>
</evidence>
<evidence type="ECO:0000256" key="9">
    <source>
        <dbReference type="ARBA" id="ARBA00024807"/>
    </source>
</evidence>
<feature type="transmembrane region" description="Helical" evidence="10">
    <location>
        <begin position="151"/>
        <end position="171"/>
    </location>
</feature>
<keyword evidence="2 10" id="KW-0812">Transmembrane</keyword>
<dbReference type="GO" id="GO:0005743">
    <property type="term" value="C:mitochondrial inner membrane"/>
    <property type="evidence" value="ECO:0007669"/>
    <property type="project" value="UniProtKB-SubCell"/>
</dbReference>
<comment type="subunit">
    <text evidence="10">Homooligomer.</text>
</comment>
<keyword evidence="6" id="KW-0175">Coiled coil</keyword>
<evidence type="ECO:0000256" key="10">
    <source>
        <dbReference type="RuleBase" id="RU364128"/>
    </source>
</evidence>
<evidence type="ECO:0000256" key="7">
    <source>
        <dbReference type="ARBA" id="ARBA00023128"/>
    </source>
</evidence>
<dbReference type="InParanoid" id="J0WYA7"/>